<feature type="repeat" description="TPR" evidence="9">
    <location>
        <begin position="16"/>
        <end position="49"/>
    </location>
</feature>
<keyword evidence="2" id="KW-0963">Cytoplasm</keyword>
<keyword evidence="4 9" id="KW-0802">TPR repeat</keyword>
<dbReference type="SUPFAM" id="SSF48452">
    <property type="entry name" value="TPR-like"/>
    <property type="match status" value="2"/>
</dbReference>
<feature type="compositionally biased region" description="Basic and acidic residues" evidence="11">
    <location>
        <begin position="507"/>
        <end position="528"/>
    </location>
</feature>
<evidence type="ECO:0000256" key="7">
    <source>
        <dbReference type="ARBA" id="ARBA00034139"/>
    </source>
</evidence>
<evidence type="ECO:0000256" key="3">
    <source>
        <dbReference type="ARBA" id="ARBA00022737"/>
    </source>
</evidence>
<dbReference type="Pfam" id="PF07719">
    <property type="entry name" value="TPR_2"/>
    <property type="match status" value="1"/>
</dbReference>
<evidence type="ECO:0000256" key="2">
    <source>
        <dbReference type="ARBA" id="ARBA00022490"/>
    </source>
</evidence>
<dbReference type="PROSITE" id="PS50005">
    <property type="entry name" value="TPR"/>
    <property type="match status" value="1"/>
</dbReference>
<feature type="region of interest" description="Disordered" evidence="11">
    <location>
        <begin position="250"/>
        <end position="275"/>
    </location>
</feature>
<dbReference type="GO" id="GO:0005930">
    <property type="term" value="C:axoneme"/>
    <property type="evidence" value="ECO:0007669"/>
    <property type="project" value="UniProtKB-SubCell"/>
</dbReference>
<evidence type="ECO:0000256" key="9">
    <source>
        <dbReference type="PROSITE-ProRule" id="PRU00339"/>
    </source>
</evidence>
<feature type="region of interest" description="Disordered" evidence="11">
    <location>
        <begin position="157"/>
        <end position="194"/>
    </location>
</feature>
<feature type="compositionally biased region" description="Basic and acidic residues" evidence="11">
    <location>
        <begin position="543"/>
        <end position="568"/>
    </location>
</feature>
<evidence type="ECO:0000256" key="10">
    <source>
        <dbReference type="SAM" id="Coils"/>
    </source>
</evidence>
<feature type="coiled-coil region" evidence="10">
    <location>
        <begin position="447"/>
        <end position="477"/>
    </location>
</feature>
<protein>
    <recommendedName>
        <fullName evidence="7">Outer dynein arm-docking complex subunit 4</fullName>
    </recommendedName>
    <alternativeName>
        <fullName evidence="8">Tetratricopeptide repeat protein 25</fullName>
    </alternativeName>
</protein>
<dbReference type="InterPro" id="IPR040111">
    <property type="entry name" value="ODAD4"/>
</dbReference>
<accession>A0A913WRU2</accession>
<feature type="region of interest" description="Disordered" evidence="11">
    <location>
        <begin position="497"/>
        <end position="574"/>
    </location>
</feature>
<dbReference type="GeneID" id="110232313"/>
<keyword evidence="3" id="KW-0677">Repeat</keyword>
<dbReference type="OMA" id="VMPGCKP"/>
<dbReference type="PROSITE" id="PS50293">
    <property type="entry name" value="TPR_REGION"/>
    <property type="match status" value="1"/>
</dbReference>
<dbReference type="InterPro" id="IPR011990">
    <property type="entry name" value="TPR-like_helical_dom_sf"/>
</dbReference>
<dbReference type="Proteomes" id="UP000887567">
    <property type="component" value="Unplaced"/>
</dbReference>
<evidence type="ECO:0000256" key="8">
    <source>
        <dbReference type="ARBA" id="ARBA00034143"/>
    </source>
</evidence>
<keyword evidence="10" id="KW-0175">Coiled coil</keyword>
<evidence type="ECO:0000256" key="6">
    <source>
        <dbReference type="ARBA" id="ARBA00023273"/>
    </source>
</evidence>
<name>A0A913WRU2_EXADI</name>
<dbReference type="OrthoDB" id="10268002at2759"/>
<evidence type="ECO:0000313" key="12">
    <source>
        <dbReference type="EnsemblMetazoa" id="XP_020893148.1"/>
    </source>
</evidence>
<keyword evidence="13" id="KW-1185">Reference proteome</keyword>
<feature type="compositionally biased region" description="Low complexity" evidence="11">
    <location>
        <begin position="170"/>
        <end position="181"/>
    </location>
</feature>
<organism evidence="12 13">
    <name type="scientific">Exaiptasia diaphana</name>
    <name type="common">Tropical sea anemone</name>
    <name type="synonym">Aiptasia pulchella</name>
    <dbReference type="NCBI Taxonomy" id="2652724"/>
    <lineage>
        <taxon>Eukaryota</taxon>
        <taxon>Metazoa</taxon>
        <taxon>Cnidaria</taxon>
        <taxon>Anthozoa</taxon>
        <taxon>Hexacorallia</taxon>
        <taxon>Actiniaria</taxon>
        <taxon>Aiptasiidae</taxon>
        <taxon>Exaiptasia</taxon>
    </lineage>
</organism>
<sequence>MYEDDEEQEEGPKSSFSTYLAEGDVLFKQGEYKKALDSYSLALELKPTDKFCLVARSKCYLQLGDNASALKDAEAALEDDKEFNKGLYQKAEALYAMGDFEYALMFYHRGNQLRPELQKFKLGIQKAQEAIDNSIGDAANVKLENKGDLSFFSKQDEMKKPKGYSKPKTQAARNQQQQLNRGKSNKSPAASDKTVKQLLGEMYADKEYLEKLLNDDEFVHSKNNNNQIYDLVMGGLNYLESRTEFWRQQKPLYARKKERPKPKKPAQKSKPGDTTKFILRSLEEIDLALADGDAEGSLKQAQSTLRTVQSLGEDSVPNKEDVIGNLHSCIGNAYLEMDDNKKALEHHQKDLKIAEKLENKVGKSRALDNLGRVYAKAGDYGKAIDQWMDKMPLVKSPLESTWLFHEVGRCHLELKNFQDAKEYGQKSLAAAREADDQVWQLNATVLIAQAEVKLSELQDALESFQQAHDLAKILEDEAAESAISKAIRDVNDRIAQGVKSSDDSQQEEQKPEDKQDEEQTKDVAQEQEKPEEENNSSEAQEPEPVKQDVEQVEKDTAEVEQSKEKENQDDATAE</sequence>
<dbReference type="PANTHER" id="PTHR23040">
    <property type="match status" value="1"/>
</dbReference>
<dbReference type="EnsemblMetazoa" id="XM_021037489.2">
    <property type="protein sequence ID" value="XP_020893148.1"/>
    <property type="gene ID" value="LOC110232313"/>
</dbReference>
<reference evidence="12" key="1">
    <citation type="submission" date="2022-11" db="UniProtKB">
        <authorList>
            <consortium name="EnsemblMetazoa"/>
        </authorList>
    </citation>
    <scope>IDENTIFICATION</scope>
</reference>
<dbReference type="FunFam" id="1.25.40.10:FF:000795">
    <property type="entry name" value="Tetratricopeptide repeat protein 25"/>
    <property type="match status" value="1"/>
</dbReference>
<dbReference type="InterPro" id="IPR019734">
    <property type="entry name" value="TPR_rpt"/>
</dbReference>
<feature type="compositionally biased region" description="Basic residues" evidence="11">
    <location>
        <begin position="253"/>
        <end position="267"/>
    </location>
</feature>
<dbReference type="SMART" id="SM00028">
    <property type="entry name" value="TPR"/>
    <property type="match status" value="6"/>
</dbReference>
<dbReference type="Gene3D" id="1.25.40.10">
    <property type="entry name" value="Tetratricopeptide repeat domain"/>
    <property type="match status" value="2"/>
</dbReference>
<evidence type="ECO:0000256" key="5">
    <source>
        <dbReference type="ARBA" id="ARBA00023212"/>
    </source>
</evidence>
<keyword evidence="5" id="KW-0206">Cytoskeleton</keyword>
<evidence type="ECO:0000256" key="1">
    <source>
        <dbReference type="ARBA" id="ARBA00004430"/>
    </source>
</evidence>
<dbReference type="InterPro" id="IPR013105">
    <property type="entry name" value="TPR_2"/>
</dbReference>
<proteinExistence type="predicted"/>
<dbReference type="FunFam" id="1.25.40.10:FF:000537">
    <property type="entry name" value="Tetratricopeptide repeat domain 25"/>
    <property type="match status" value="1"/>
</dbReference>
<dbReference type="PANTHER" id="PTHR23040:SF1">
    <property type="entry name" value="OUTER DYNEIN ARM-DOCKING COMPLEX SUBUNIT 4"/>
    <property type="match status" value="1"/>
</dbReference>
<dbReference type="KEGG" id="epa:110232313"/>
<evidence type="ECO:0000313" key="13">
    <source>
        <dbReference type="Proteomes" id="UP000887567"/>
    </source>
</evidence>
<dbReference type="AlphaFoldDB" id="A0A913WRU2"/>
<dbReference type="RefSeq" id="XP_020893148.1">
    <property type="nucleotide sequence ID" value="XM_021037489.2"/>
</dbReference>
<evidence type="ECO:0000256" key="11">
    <source>
        <dbReference type="SAM" id="MobiDB-lite"/>
    </source>
</evidence>
<keyword evidence="6" id="KW-0966">Cell projection</keyword>
<dbReference type="Pfam" id="PF13424">
    <property type="entry name" value="TPR_12"/>
    <property type="match status" value="2"/>
</dbReference>
<comment type="subcellular location">
    <subcellularLocation>
        <location evidence="1">Cytoplasm</location>
        <location evidence="1">Cytoskeleton</location>
        <location evidence="1">Cilium axoneme</location>
    </subcellularLocation>
</comment>
<evidence type="ECO:0000256" key="4">
    <source>
        <dbReference type="ARBA" id="ARBA00022803"/>
    </source>
</evidence>